<dbReference type="GO" id="GO:0003700">
    <property type="term" value="F:DNA-binding transcription factor activity"/>
    <property type="evidence" value="ECO:0007669"/>
    <property type="project" value="InterPro"/>
</dbReference>
<organism evidence="1 2">
    <name type="scientific">Streptococcus cristatus</name>
    <dbReference type="NCBI Taxonomy" id="45634"/>
    <lineage>
        <taxon>Bacteria</taxon>
        <taxon>Bacillati</taxon>
        <taxon>Bacillota</taxon>
        <taxon>Bacilli</taxon>
        <taxon>Lactobacillales</taxon>
        <taxon>Streptococcaceae</taxon>
        <taxon>Streptococcus</taxon>
    </lineage>
</organism>
<protein>
    <submittedName>
        <fullName evidence="1">Uncharacterized protein</fullName>
    </submittedName>
</protein>
<comment type="caution">
    <text evidence="1">The sequence shown here is derived from an EMBL/GenBank/DDBJ whole genome shotgun (WGS) entry which is preliminary data.</text>
</comment>
<name>A0A0F2CFY9_STRCR</name>
<proteinExistence type="predicted"/>
<evidence type="ECO:0000313" key="2">
    <source>
        <dbReference type="Proteomes" id="UP000282617"/>
    </source>
</evidence>
<dbReference type="GO" id="GO:0006352">
    <property type="term" value="P:DNA-templated transcription initiation"/>
    <property type="evidence" value="ECO:0007669"/>
    <property type="project" value="InterPro"/>
</dbReference>
<dbReference type="InterPro" id="IPR013325">
    <property type="entry name" value="RNA_pol_sigma_r2"/>
</dbReference>
<sequence length="160" mass="19691">MNFKERYEKVQWIVRRCARDYYVHLWESSDWEQEGMLVYHQLEESHPDISQDESRLYRYFKTKFRNHIHDILRKQESQKRRFDRQSYEEVGTISHRLSKRELALDDLVALRSSLAAYTSKLDKEQLELYHRLLGDERFKGRKRLLRELEEYLIDFSSTVI</sequence>
<dbReference type="SUPFAM" id="SSF88946">
    <property type="entry name" value="Sigma2 domain of RNA polymerase sigma factors"/>
    <property type="match status" value="1"/>
</dbReference>
<accession>A0A0F2CFY9</accession>
<dbReference type="AlphaFoldDB" id="A0A0F2CFY9"/>
<dbReference type="OrthoDB" id="1767844at2"/>
<gene>
    <name evidence="1" type="ORF">D8872_10105</name>
</gene>
<reference evidence="1 2" key="1">
    <citation type="submission" date="2018-11" db="EMBL/GenBank/DDBJ databases">
        <title>Species Designations Belie Phenotypic and Genotypic Heterogeneity in Oral Streptococci.</title>
        <authorList>
            <person name="Velsko I."/>
        </authorList>
    </citation>
    <scope>NUCLEOTIDE SEQUENCE [LARGE SCALE GENOMIC DNA]</scope>
    <source>
        <strain evidence="1 2">BCC51</strain>
    </source>
</reference>
<dbReference type="Proteomes" id="UP000282617">
    <property type="component" value="Unassembled WGS sequence"/>
</dbReference>
<dbReference type="RefSeq" id="WP_045497765.1">
    <property type="nucleotide sequence ID" value="NZ_JASHHE010000010.1"/>
</dbReference>
<evidence type="ECO:0000313" key="1">
    <source>
        <dbReference type="EMBL" id="RSI39311.1"/>
    </source>
</evidence>
<dbReference type="EMBL" id="RJNA01000055">
    <property type="protein sequence ID" value="RSI39311.1"/>
    <property type="molecule type" value="Genomic_DNA"/>
</dbReference>